<evidence type="ECO:0008006" key="3">
    <source>
        <dbReference type="Google" id="ProtNLM"/>
    </source>
</evidence>
<comment type="caution">
    <text evidence="1">The sequence shown here is derived from an EMBL/GenBank/DDBJ whole genome shotgun (WGS) entry which is preliminary data.</text>
</comment>
<sequence>MRSLSESNTQNRHSHLLHRLLHHHGRRLLDTGLSHSTPACEDHVHHDGGACSHLHDHDHHHEVVKMKLPEELLGVALLSDIAASYVRLQFKGSLQNGLLMHWLDTQLQQIWPDHPILFDFWRRDLPKNGQRLPLEDQLWCQNSQLGVALLSDIAASYVRLQFKGSLQNGLLMHWLDTQLQQIWPDHPILFDFWRRDLPKNGQRLPLEDQLWCQNSQDHMCITWLIEIEIRKQSDDFSPTVLQQFNQ</sequence>
<evidence type="ECO:0000313" key="2">
    <source>
        <dbReference type="Proteomes" id="UP000266723"/>
    </source>
</evidence>
<proteinExistence type="predicted"/>
<reference evidence="1 2" key="1">
    <citation type="journal article" date="2020" name="BMC Genomics">
        <title>Intraspecific diversification of the crop wild relative Brassica cretica Lam. using demographic model selection.</title>
        <authorList>
            <person name="Kioukis A."/>
            <person name="Michalopoulou V.A."/>
            <person name="Briers L."/>
            <person name="Pirintsos S."/>
            <person name="Studholme D.J."/>
            <person name="Pavlidis P."/>
            <person name="Sarris P.F."/>
        </authorList>
    </citation>
    <scope>NUCLEOTIDE SEQUENCE [LARGE SCALE GENOMIC DNA]</scope>
    <source>
        <strain evidence="2">cv. PFS-1207/04</strain>
    </source>
</reference>
<keyword evidence="2" id="KW-1185">Reference proteome</keyword>
<dbReference type="Proteomes" id="UP000266723">
    <property type="component" value="Unassembled WGS sequence"/>
</dbReference>
<organism evidence="1 2">
    <name type="scientific">Brassica cretica</name>
    <name type="common">Mustard</name>
    <dbReference type="NCBI Taxonomy" id="69181"/>
    <lineage>
        <taxon>Eukaryota</taxon>
        <taxon>Viridiplantae</taxon>
        <taxon>Streptophyta</taxon>
        <taxon>Embryophyta</taxon>
        <taxon>Tracheophyta</taxon>
        <taxon>Spermatophyta</taxon>
        <taxon>Magnoliopsida</taxon>
        <taxon>eudicotyledons</taxon>
        <taxon>Gunneridae</taxon>
        <taxon>Pentapetalae</taxon>
        <taxon>rosids</taxon>
        <taxon>malvids</taxon>
        <taxon>Brassicales</taxon>
        <taxon>Brassicaceae</taxon>
        <taxon>Brassiceae</taxon>
        <taxon>Brassica</taxon>
    </lineage>
</organism>
<accession>A0ABQ7AWY1</accession>
<protein>
    <recommendedName>
        <fullName evidence="3">Aminotransferase-like plant mobile domain-containing protein</fullName>
    </recommendedName>
</protein>
<evidence type="ECO:0000313" key="1">
    <source>
        <dbReference type="EMBL" id="KAF3518680.1"/>
    </source>
</evidence>
<name>A0ABQ7AWY1_BRACR</name>
<dbReference type="EMBL" id="QGKV02001556">
    <property type="protein sequence ID" value="KAF3518680.1"/>
    <property type="molecule type" value="Genomic_DNA"/>
</dbReference>
<gene>
    <name evidence="1" type="ORF">DY000_02059267</name>
</gene>